<dbReference type="InterPro" id="IPR008775">
    <property type="entry name" value="Phytyl_CoA_dOase-like"/>
</dbReference>
<accession>A0A0B7BI84</accession>
<dbReference type="PANTHER" id="PTHR20883">
    <property type="entry name" value="PHYTANOYL-COA DIOXYGENASE DOMAIN CONTAINING 1"/>
    <property type="match status" value="1"/>
</dbReference>
<reference evidence="6" key="1">
    <citation type="submission" date="2014-12" db="EMBL/GenBank/DDBJ databases">
        <title>Insight into the proteome of Arion vulgaris.</title>
        <authorList>
            <person name="Aradska J."/>
            <person name="Bulat T."/>
            <person name="Smidak R."/>
            <person name="Sarate P."/>
            <person name="Gangsoo J."/>
            <person name="Sialana F."/>
            <person name="Bilban M."/>
            <person name="Lubec G."/>
        </authorList>
    </citation>
    <scope>NUCLEOTIDE SEQUENCE</scope>
    <source>
        <tissue evidence="6">Skin</tissue>
    </source>
</reference>
<gene>
    <name evidence="6" type="primary">ORF189037</name>
    <name evidence="5" type="synonym">ORF189035</name>
</gene>
<dbReference type="SUPFAM" id="SSF51197">
    <property type="entry name" value="Clavaminate synthase-like"/>
    <property type="match status" value="1"/>
</dbReference>
<dbReference type="Pfam" id="PF05721">
    <property type="entry name" value="PhyH"/>
    <property type="match status" value="1"/>
</dbReference>
<dbReference type="EMBL" id="HACG01045727">
    <property type="protein sequence ID" value="CEK92592.1"/>
    <property type="molecule type" value="Transcribed_RNA"/>
</dbReference>
<dbReference type="EMBL" id="HACG01045726">
    <property type="protein sequence ID" value="CEK92591.1"/>
    <property type="molecule type" value="Transcribed_RNA"/>
</dbReference>
<evidence type="ECO:0000256" key="3">
    <source>
        <dbReference type="ARBA" id="ARBA00023004"/>
    </source>
</evidence>
<name>A0A0B7BI84_9EUPU</name>
<keyword evidence="3" id="KW-0408">Iron</keyword>
<organism evidence="6">
    <name type="scientific">Arion vulgaris</name>
    <dbReference type="NCBI Taxonomy" id="1028688"/>
    <lineage>
        <taxon>Eukaryota</taxon>
        <taxon>Metazoa</taxon>
        <taxon>Spiralia</taxon>
        <taxon>Lophotrochozoa</taxon>
        <taxon>Mollusca</taxon>
        <taxon>Gastropoda</taxon>
        <taxon>Heterobranchia</taxon>
        <taxon>Euthyneura</taxon>
        <taxon>Panpulmonata</taxon>
        <taxon>Eupulmonata</taxon>
        <taxon>Stylommatophora</taxon>
        <taxon>Helicina</taxon>
        <taxon>Arionoidea</taxon>
        <taxon>Arionidae</taxon>
        <taxon>Arion</taxon>
    </lineage>
</organism>
<evidence type="ECO:0000256" key="4">
    <source>
        <dbReference type="ARBA" id="ARBA00038356"/>
    </source>
</evidence>
<keyword evidence="2" id="KW-0479">Metal-binding</keyword>
<sequence>MDFTKAVEKLYSDGYAIIESFLTKEEIFALKERMQEIVDDLNPKEHQTVFSTTDQTRNDYFMNSGDRIAFFFEEEALDKDGNLLVDKHFSVNKIGHALHCLDPVFTQITQSEKIKNLAKVIGFSDPVICQSMYIFKQPKIGGVVMPHQDSTFLNTTPKKLVGFWIPLEDASKDNGCLWFIPGSHKNGVDNDRYMIRCPQEGSSSDGITFTNSPIKYDDSHFVAAEMSAGSLALIHGEVVHKSEPNHSLRSRHAYTFHLFDSFGVEYSKQNWLQPTSAGTFTHLLTKS</sequence>
<evidence type="ECO:0000256" key="1">
    <source>
        <dbReference type="ARBA" id="ARBA00001962"/>
    </source>
</evidence>
<dbReference type="GO" id="GO:0046872">
    <property type="term" value="F:metal ion binding"/>
    <property type="evidence" value="ECO:0007669"/>
    <property type="project" value="UniProtKB-KW"/>
</dbReference>
<evidence type="ECO:0000256" key="2">
    <source>
        <dbReference type="ARBA" id="ARBA00022723"/>
    </source>
</evidence>
<evidence type="ECO:0000313" key="5">
    <source>
        <dbReference type="EMBL" id="CEK92591.1"/>
    </source>
</evidence>
<proteinExistence type="inferred from homology"/>
<dbReference type="PANTHER" id="PTHR20883:SF15">
    <property type="entry name" value="PHYTANOYL-COA DIOXYGENASE DOMAIN-CONTAINING PROTEIN 1"/>
    <property type="match status" value="1"/>
</dbReference>
<dbReference type="AlphaFoldDB" id="A0A0B7BI84"/>
<comment type="cofactor">
    <cofactor evidence="1">
        <name>Fe cation</name>
        <dbReference type="ChEBI" id="CHEBI:24875"/>
    </cofactor>
</comment>
<evidence type="ECO:0000313" key="6">
    <source>
        <dbReference type="EMBL" id="CEK92592.1"/>
    </source>
</evidence>
<evidence type="ECO:0008006" key="7">
    <source>
        <dbReference type="Google" id="ProtNLM"/>
    </source>
</evidence>
<protein>
    <recommendedName>
        <fullName evidence="7">Fe2OG dioxygenase domain-containing protein</fullName>
    </recommendedName>
</protein>
<dbReference type="Gene3D" id="2.60.120.620">
    <property type="entry name" value="q2cbj1_9rhob like domain"/>
    <property type="match status" value="1"/>
</dbReference>
<comment type="similarity">
    <text evidence="4">Belongs to the PhyH family. PHYHD1 subfamily.</text>
</comment>